<proteinExistence type="predicted"/>
<organism evidence="1 2">
    <name type="scientific">Phytophthora megakarya</name>
    <dbReference type="NCBI Taxonomy" id="4795"/>
    <lineage>
        <taxon>Eukaryota</taxon>
        <taxon>Sar</taxon>
        <taxon>Stramenopiles</taxon>
        <taxon>Oomycota</taxon>
        <taxon>Peronosporomycetes</taxon>
        <taxon>Peronosporales</taxon>
        <taxon>Peronosporaceae</taxon>
        <taxon>Phytophthora</taxon>
    </lineage>
</organism>
<comment type="caution">
    <text evidence="1">The sequence shown here is derived from an EMBL/GenBank/DDBJ whole genome shotgun (WGS) entry which is preliminary data.</text>
</comment>
<dbReference type="Proteomes" id="UP000198211">
    <property type="component" value="Unassembled WGS sequence"/>
</dbReference>
<protein>
    <submittedName>
        <fullName evidence="1">Gag-pol Polyprotein</fullName>
    </submittedName>
</protein>
<keyword evidence="2" id="KW-1185">Reference proteome</keyword>
<evidence type="ECO:0000313" key="1">
    <source>
        <dbReference type="EMBL" id="OWY92964.1"/>
    </source>
</evidence>
<accession>A0A225UIL7</accession>
<dbReference type="AlphaFoldDB" id="A0A225UIL7"/>
<dbReference type="PANTHER" id="PTHR34072">
    <property type="entry name" value="ENZYMATIC POLYPROTEIN-RELATED"/>
    <property type="match status" value="1"/>
</dbReference>
<dbReference type="PANTHER" id="PTHR34072:SF58">
    <property type="entry name" value="DNA (CYTOSINE-5-)-METHYLTRANSFERASE"/>
    <property type="match status" value="1"/>
</dbReference>
<dbReference type="OrthoDB" id="129142at2759"/>
<dbReference type="SUPFAM" id="SSF56672">
    <property type="entry name" value="DNA/RNA polymerases"/>
    <property type="match status" value="1"/>
</dbReference>
<reference evidence="2" key="1">
    <citation type="submission" date="2017-03" db="EMBL/GenBank/DDBJ databases">
        <title>Phytopthora megakarya and P. palmivora, two closely related causual agents of cacao black pod achieved similar genome size and gene model numbers by different mechanisms.</title>
        <authorList>
            <person name="Ali S."/>
            <person name="Shao J."/>
            <person name="Larry D.J."/>
            <person name="Kronmiller B."/>
            <person name="Shen D."/>
            <person name="Strem M.D."/>
            <person name="Melnick R.L."/>
            <person name="Guiltinan M.J."/>
            <person name="Tyler B.M."/>
            <person name="Meinhardt L.W."/>
            <person name="Bailey B.A."/>
        </authorList>
    </citation>
    <scope>NUCLEOTIDE SEQUENCE [LARGE SCALE GENOMIC DNA]</scope>
    <source>
        <strain evidence="2">zdho120</strain>
    </source>
</reference>
<name>A0A225UIL7_9STRA</name>
<dbReference type="EMBL" id="NBNE01016940">
    <property type="protein sequence ID" value="OWY92964.1"/>
    <property type="molecule type" value="Genomic_DNA"/>
</dbReference>
<sequence>MVMVGGLWRMLKVNNEAETKYGITELECLAVWLMTSTNLTGKLHRWALTLQEYDFDVEYRPGNTNVVADALSRAPLVYASGGWPKAKEKKKGPEVECCVYYGYGWWSCGE</sequence>
<dbReference type="InterPro" id="IPR043502">
    <property type="entry name" value="DNA/RNA_pol_sf"/>
</dbReference>
<evidence type="ECO:0000313" key="2">
    <source>
        <dbReference type="Proteomes" id="UP000198211"/>
    </source>
</evidence>
<gene>
    <name evidence="1" type="ORF">PHMEG_00037801</name>
</gene>